<protein>
    <recommendedName>
        <fullName evidence="12">lytic cellulose monooxygenase (C4-dehydrogenating)</fullName>
        <ecNumber evidence="12">1.14.99.56</ecNumber>
    </recommendedName>
</protein>
<evidence type="ECO:0000256" key="5">
    <source>
        <dbReference type="ARBA" id="ARBA00023001"/>
    </source>
</evidence>
<accession>A0A8H5L2G6</accession>
<sequence>MRFSASAAALAMATTVSAHAQVYGLWVNGKDQGDGRSVYIRSPASNSPVKDLTSPDLVCNVNGGKAAPKFVKAASGDELTFEWYHDNRGDDIIDGSHKGPIITYIAPYTESDGTGAIWTKIAEDGYDGKEWAVDKLIKAKGKSTFTLPSALKAGKYIVRQEIIAHHESDVAYASNPARGAQFYPSCAQVEVTGSGTAVPDEKFDFNKGYTSTDKGIVFNLYGSYTTYDIPGPEVWKGTSSGSGSNSGSTPETPAATSAAAEAPAATSAAAEAPVATSAAAEAPAATQPAGGNAGSETQAPAPTPTFATVVRPSEGASAPTSAPVTPPKTGCSSKRRRARRAARRSL</sequence>
<evidence type="ECO:0000256" key="6">
    <source>
        <dbReference type="ARBA" id="ARBA00023008"/>
    </source>
</evidence>
<dbReference type="GO" id="GO:0005576">
    <property type="term" value="C:extracellular region"/>
    <property type="evidence" value="ECO:0007669"/>
    <property type="project" value="UniProtKB-SubCell"/>
</dbReference>
<keyword evidence="17" id="KW-1185">Reference proteome</keyword>
<reference evidence="16 17" key="1">
    <citation type="submission" date="2020-05" db="EMBL/GenBank/DDBJ databases">
        <title>Identification and distribution of gene clusters putatively required for synthesis of sphingolipid metabolism inhibitors in phylogenetically diverse species of the filamentous fungus Fusarium.</title>
        <authorList>
            <person name="Kim H.-S."/>
            <person name="Busman M."/>
            <person name="Brown D.W."/>
            <person name="Divon H."/>
            <person name="Uhlig S."/>
            <person name="Proctor R.H."/>
        </authorList>
    </citation>
    <scope>NUCLEOTIDE SEQUENCE [LARGE SCALE GENOMIC DNA]</scope>
    <source>
        <strain evidence="16 17">NRRL 36939</strain>
    </source>
</reference>
<evidence type="ECO:0000256" key="10">
    <source>
        <dbReference type="ARBA" id="ARBA00044502"/>
    </source>
</evidence>
<keyword evidence="7" id="KW-1015">Disulfide bond</keyword>
<comment type="subcellular location">
    <subcellularLocation>
        <location evidence="2">Secreted</location>
    </subcellularLocation>
</comment>
<feature type="compositionally biased region" description="Low complexity" evidence="13">
    <location>
        <begin position="237"/>
        <end position="289"/>
    </location>
</feature>
<organism evidence="16 17">
    <name type="scientific">Fusarium pseudocircinatum</name>
    <dbReference type="NCBI Taxonomy" id="56676"/>
    <lineage>
        <taxon>Eukaryota</taxon>
        <taxon>Fungi</taxon>
        <taxon>Dikarya</taxon>
        <taxon>Ascomycota</taxon>
        <taxon>Pezizomycotina</taxon>
        <taxon>Sordariomycetes</taxon>
        <taxon>Hypocreomycetidae</taxon>
        <taxon>Hypocreales</taxon>
        <taxon>Nectriaceae</taxon>
        <taxon>Fusarium</taxon>
        <taxon>Fusarium fujikuroi species complex</taxon>
    </lineage>
</organism>
<dbReference type="PANTHER" id="PTHR33353">
    <property type="entry name" value="PUTATIVE (AFU_ORTHOLOGUE AFUA_1G12560)-RELATED"/>
    <property type="match status" value="1"/>
</dbReference>
<dbReference type="Gene3D" id="2.70.50.70">
    <property type="match status" value="1"/>
</dbReference>
<evidence type="ECO:0000256" key="4">
    <source>
        <dbReference type="ARBA" id="ARBA00022729"/>
    </source>
</evidence>
<keyword evidence="9" id="KW-0624">Polysaccharide degradation</keyword>
<comment type="caution">
    <text evidence="16">The sequence shown here is derived from an EMBL/GenBank/DDBJ whole genome shotgun (WGS) entry which is preliminary data.</text>
</comment>
<dbReference type="InterPro" id="IPR049892">
    <property type="entry name" value="AA9"/>
</dbReference>
<evidence type="ECO:0000259" key="15">
    <source>
        <dbReference type="Pfam" id="PF03443"/>
    </source>
</evidence>
<feature type="region of interest" description="Disordered" evidence="13">
    <location>
        <begin position="237"/>
        <end position="346"/>
    </location>
</feature>
<dbReference type="PANTHER" id="PTHR33353:SF17">
    <property type="entry name" value="ENDO-BETA-1,4-GLUCANASE D"/>
    <property type="match status" value="1"/>
</dbReference>
<evidence type="ECO:0000256" key="11">
    <source>
        <dbReference type="ARBA" id="ARBA00045077"/>
    </source>
</evidence>
<comment type="cofactor">
    <cofactor evidence="1">
        <name>Cu(2+)</name>
        <dbReference type="ChEBI" id="CHEBI:29036"/>
    </cofactor>
</comment>
<proteinExistence type="inferred from homology"/>
<evidence type="ECO:0000256" key="7">
    <source>
        <dbReference type="ARBA" id="ARBA00023157"/>
    </source>
</evidence>
<evidence type="ECO:0000256" key="14">
    <source>
        <dbReference type="SAM" id="SignalP"/>
    </source>
</evidence>
<comment type="catalytic activity">
    <reaction evidence="11">
        <text>[(1-&gt;4)-beta-D-glucosyl]n+m + reduced acceptor + O2 = 4-dehydro-beta-D-glucosyl-[(1-&gt;4)-beta-D-glucosyl]n-1 + [(1-&gt;4)-beta-D-glucosyl]m + acceptor + H2O.</text>
        <dbReference type="EC" id="1.14.99.56"/>
    </reaction>
</comment>
<evidence type="ECO:0000256" key="8">
    <source>
        <dbReference type="ARBA" id="ARBA00023277"/>
    </source>
</evidence>
<keyword evidence="3" id="KW-0964">Secreted</keyword>
<evidence type="ECO:0000313" key="17">
    <source>
        <dbReference type="Proteomes" id="UP000546213"/>
    </source>
</evidence>
<dbReference type="CDD" id="cd21175">
    <property type="entry name" value="LPMO_AA9"/>
    <property type="match status" value="1"/>
</dbReference>
<dbReference type="AlphaFoldDB" id="A0A8H5L2G6"/>
<feature type="domain" description="Auxiliary Activity family 9 catalytic" evidence="15">
    <location>
        <begin position="19"/>
        <end position="224"/>
    </location>
</feature>
<dbReference type="Proteomes" id="UP000546213">
    <property type="component" value="Unassembled WGS sequence"/>
</dbReference>
<feature type="chain" id="PRO_5034643696" description="lytic cellulose monooxygenase (C4-dehydrogenating)" evidence="14">
    <location>
        <begin position="21"/>
        <end position="346"/>
    </location>
</feature>
<dbReference type="InterPro" id="IPR005103">
    <property type="entry name" value="AA9_LPMO"/>
</dbReference>
<evidence type="ECO:0000256" key="1">
    <source>
        <dbReference type="ARBA" id="ARBA00001973"/>
    </source>
</evidence>
<evidence type="ECO:0000256" key="12">
    <source>
        <dbReference type="ARBA" id="ARBA00047174"/>
    </source>
</evidence>
<evidence type="ECO:0000256" key="3">
    <source>
        <dbReference type="ARBA" id="ARBA00022525"/>
    </source>
</evidence>
<dbReference type="GO" id="GO:0030245">
    <property type="term" value="P:cellulose catabolic process"/>
    <property type="evidence" value="ECO:0007669"/>
    <property type="project" value="UniProtKB-KW"/>
</dbReference>
<keyword evidence="4 14" id="KW-0732">Signal</keyword>
<evidence type="ECO:0000256" key="9">
    <source>
        <dbReference type="ARBA" id="ARBA00023326"/>
    </source>
</evidence>
<feature type="compositionally biased region" description="Basic residues" evidence="13">
    <location>
        <begin position="333"/>
        <end position="346"/>
    </location>
</feature>
<keyword evidence="8" id="KW-0119">Carbohydrate metabolism</keyword>
<dbReference type="Pfam" id="PF03443">
    <property type="entry name" value="AA9"/>
    <property type="match status" value="1"/>
</dbReference>
<gene>
    <name evidence="16" type="ORF">FPCIR_9309</name>
</gene>
<dbReference type="OrthoDB" id="2525337at2759"/>
<dbReference type="EC" id="1.14.99.56" evidence="12"/>
<dbReference type="EMBL" id="JAAOAS010000259">
    <property type="protein sequence ID" value="KAF5582871.1"/>
    <property type="molecule type" value="Genomic_DNA"/>
</dbReference>
<keyword evidence="5" id="KW-0136">Cellulose degradation</keyword>
<comment type="similarity">
    <text evidence="10">Belongs to the polysaccharide monooxygenase AA9 family.</text>
</comment>
<evidence type="ECO:0000256" key="2">
    <source>
        <dbReference type="ARBA" id="ARBA00004613"/>
    </source>
</evidence>
<feature type="signal peptide" evidence="14">
    <location>
        <begin position="1"/>
        <end position="20"/>
    </location>
</feature>
<keyword evidence="6" id="KW-0186">Copper</keyword>
<evidence type="ECO:0000313" key="16">
    <source>
        <dbReference type="EMBL" id="KAF5582871.1"/>
    </source>
</evidence>
<evidence type="ECO:0000256" key="13">
    <source>
        <dbReference type="SAM" id="MobiDB-lite"/>
    </source>
</evidence>
<name>A0A8H5L2G6_9HYPO</name>